<dbReference type="CDD" id="cd00063">
    <property type="entry name" value="FN3"/>
    <property type="match status" value="1"/>
</dbReference>
<evidence type="ECO:0000256" key="1">
    <source>
        <dbReference type="SAM" id="MobiDB-lite"/>
    </source>
</evidence>
<gene>
    <name evidence="4" type="primary">LOC139354824</name>
</gene>
<evidence type="ECO:0000313" key="3">
    <source>
        <dbReference type="Proteomes" id="UP001652628"/>
    </source>
</evidence>
<proteinExistence type="predicted"/>
<name>A0ABM4TYX7_DROSZ</name>
<dbReference type="PANTHER" id="PTHR23278:SF2">
    <property type="entry name" value="SIDESTEP V, ISOFORM B"/>
    <property type="match status" value="1"/>
</dbReference>
<feature type="transmembrane region" description="Helical" evidence="2">
    <location>
        <begin position="119"/>
        <end position="141"/>
    </location>
</feature>
<keyword evidence="3" id="KW-1185">Reference proteome</keyword>
<keyword evidence="2" id="KW-1133">Transmembrane helix</keyword>
<dbReference type="InterPro" id="IPR036116">
    <property type="entry name" value="FN3_sf"/>
</dbReference>
<keyword evidence="2" id="KW-0812">Transmembrane</keyword>
<organism evidence="3 4">
    <name type="scientific">Drosophila suzukii</name>
    <name type="common">Spotted-wing drosophila fruit fly</name>
    <dbReference type="NCBI Taxonomy" id="28584"/>
    <lineage>
        <taxon>Eukaryota</taxon>
        <taxon>Metazoa</taxon>
        <taxon>Ecdysozoa</taxon>
        <taxon>Arthropoda</taxon>
        <taxon>Hexapoda</taxon>
        <taxon>Insecta</taxon>
        <taxon>Pterygota</taxon>
        <taxon>Neoptera</taxon>
        <taxon>Endopterygota</taxon>
        <taxon>Diptera</taxon>
        <taxon>Brachycera</taxon>
        <taxon>Muscomorpha</taxon>
        <taxon>Ephydroidea</taxon>
        <taxon>Drosophilidae</taxon>
        <taxon>Drosophila</taxon>
        <taxon>Sophophora</taxon>
    </lineage>
</organism>
<feature type="compositionally biased region" description="Basic and acidic residues" evidence="1">
    <location>
        <begin position="197"/>
        <end position="212"/>
    </location>
</feature>
<dbReference type="InterPro" id="IPR003961">
    <property type="entry name" value="FN3_dom"/>
</dbReference>
<dbReference type="Proteomes" id="UP001652628">
    <property type="component" value="Unplaced"/>
</dbReference>
<protein>
    <recommendedName>
        <fullName evidence="5">Fibronectin type-III domain-containing protein</fullName>
    </recommendedName>
</protein>
<accession>A0ABM4TYX7</accession>
<reference evidence="4" key="1">
    <citation type="submission" date="2025-08" db="UniProtKB">
        <authorList>
            <consortium name="RefSeq"/>
        </authorList>
    </citation>
    <scope>IDENTIFICATION</scope>
</reference>
<evidence type="ECO:0000256" key="2">
    <source>
        <dbReference type="SAM" id="Phobius"/>
    </source>
</evidence>
<evidence type="ECO:0000313" key="4">
    <source>
        <dbReference type="RefSeq" id="XP_070855171.1"/>
    </source>
</evidence>
<dbReference type="SUPFAM" id="SSF49265">
    <property type="entry name" value="Fibronectin type III"/>
    <property type="match status" value="1"/>
</dbReference>
<sequence>MLMMSKYLPEPVKNCTAFNATANSLQIQCIPGCDGGIPQHFHAQIYDELTRQVLYNASYKYAEFTVKRLPSDSVFVIRITAVNAQGPSKVAYRLRGRTLSAPLLRTASSTAVLVQLTPLLGALVGVIATLILGAICVVIVIKFRSKRGGRRHGNGPDATTTEADKGSAEPLSRNMGSHSSLEDKNPDVVPQEANSEDEFHQEEKAFDRRNMESQRILYTPPTRINTASPPPPSLSPTFGKQYGELSLTTNSAFSLYNTPQHAPAVQRPVYTGGGGGGATVTAAGPGGGYHLSLLTSPRSQTATYSTTLGMGGANGLTGVQSPLLMSGVGNYETVSS</sequence>
<dbReference type="GeneID" id="139354824"/>
<evidence type="ECO:0008006" key="5">
    <source>
        <dbReference type="Google" id="ProtNLM"/>
    </source>
</evidence>
<dbReference type="RefSeq" id="XP_070855171.1">
    <property type="nucleotide sequence ID" value="XM_070999070.1"/>
</dbReference>
<keyword evidence="2" id="KW-0472">Membrane</keyword>
<dbReference type="PANTHER" id="PTHR23278">
    <property type="entry name" value="SIDESTEP PROTEIN"/>
    <property type="match status" value="1"/>
</dbReference>
<feature type="region of interest" description="Disordered" evidence="1">
    <location>
        <begin position="147"/>
        <end position="213"/>
    </location>
</feature>